<name>A0A6P6PD80_CARAU</name>
<keyword evidence="1" id="KW-0472">Membrane</keyword>
<dbReference type="KEGG" id="caua:113098237"/>
<dbReference type="RefSeq" id="XP_026119028.1">
    <property type="nucleotide sequence ID" value="XM_026263243.1"/>
</dbReference>
<evidence type="ECO:0000256" key="1">
    <source>
        <dbReference type="SAM" id="Phobius"/>
    </source>
</evidence>
<accession>A0A6P6PD80</accession>
<organism evidence="2 3">
    <name type="scientific">Carassius auratus</name>
    <name type="common">Goldfish</name>
    <dbReference type="NCBI Taxonomy" id="7957"/>
    <lineage>
        <taxon>Eukaryota</taxon>
        <taxon>Metazoa</taxon>
        <taxon>Chordata</taxon>
        <taxon>Craniata</taxon>
        <taxon>Vertebrata</taxon>
        <taxon>Euteleostomi</taxon>
        <taxon>Actinopterygii</taxon>
        <taxon>Neopterygii</taxon>
        <taxon>Teleostei</taxon>
        <taxon>Ostariophysi</taxon>
        <taxon>Cypriniformes</taxon>
        <taxon>Cyprinidae</taxon>
        <taxon>Cyprininae</taxon>
        <taxon>Carassius</taxon>
    </lineage>
</organism>
<dbReference type="OrthoDB" id="5983381at2759"/>
<sequence length="137" mass="15481">MDQSADGNIESKQNSAKPFCQRYLVSFPTTVCLVLSLSSIAVCFLVSFKTHQMESRLRELEIKMTDICQESPKDISVPQELRESIETLLQERVNEAMPKLRVARDVTQDCNCPPGTSTYLLSEQCSVPKCGMKPYRN</sequence>
<protein>
    <submittedName>
        <fullName evidence="3">Collagen alpha-1(XXV) chain-like</fullName>
    </submittedName>
</protein>
<dbReference type="Proteomes" id="UP000515129">
    <property type="component" value="Unplaced"/>
</dbReference>
<keyword evidence="2" id="KW-1185">Reference proteome</keyword>
<proteinExistence type="predicted"/>
<reference evidence="3" key="1">
    <citation type="submission" date="2025-08" db="UniProtKB">
        <authorList>
            <consortium name="RefSeq"/>
        </authorList>
    </citation>
    <scope>IDENTIFICATION</scope>
    <source>
        <strain evidence="3">Wakin</strain>
        <tissue evidence="3">Muscle</tissue>
    </source>
</reference>
<keyword evidence="1" id="KW-0812">Transmembrane</keyword>
<evidence type="ECO:0000313" key="2">
    <source>
        <dbReference type="Proteomes" id="UP000515129"/>
    </source>
</evidence>
<keyword evidence="1" id="KW-1133">Transmembrane helix</keyword>
<gene>
    <name evidence="3" type="primary">LOC113098237</name>
</gene>
<dbReference type="GeneID" id="113098237"/>
<dbReference type="AlphaFoldDB" id="A0A6P6PD80"/>
<evidence type="ECO:0000313" key="3">
    <source>
        <dbReference type="RefSeq" id="XP_026119028.1"/>
    </source>
</evidence>
<feature type="transmembrane region" description="Helical" evidence="1">
    <location>
        <begin position="23"/>
        <end position="48"/>
    </location>
</feature>